<keyword evidence="4" id="KW-1003">Cell membrane</keyword>
<dbReference type="InterPro" id="IPR027417">
    <property type="entry name" value="P-loop_NTPase"/>
</dbReference>
<keyword evidence="5" id="KW-0547">Nucleotide-binding</keyword>
<dbReference type="GO" id="GO:0042626">
    <property type="term" value="F:ATPase-coupled transmembrane transporter activity"/>
    <property type="evidence" value="ECO:0007669"/>
    <property type="project" value="TreeGrafter"/>
</dbReference>
<evidence type="ECO:0000256" key="1">
    <source>
        <dbReference type="ARBA" id="ARBA00004202"/>
    </source>
</evidence>
<sequence>MDAVRAQGFAFTYPDAPAPTFGPLDWRVAEGSFTLLLGATGCGKTTLLRCLKPALAPAGAQEGALEVLGRAPAAFGAAEGAAQVGYVAQNPENQLVCDTVWHELAFGLENVGLGQDAMRRRVAEVAHFFGIEPWFRASVADLSGGQQQMVNLAAVLALQPRLLVLDEPTAQLDPVAEKNFLHALFRVNRELGITVVMATHAPEATAPYATDLVELANGQVRPVAVPPILAPVPASAPAAPRLTREVSSARPIHEALPAATREAPPVLSFRDAHFRYAREDGWVLRGLDLDVRAGDVHAVVGGNGCGKSTLLRLAAGVLKPERGRVANRLAARQALLPQNPKALFVCDTVADELREWQRGCGYGDDAVDAALERFSLAAHAARHPYDLSGGQQQLLAFAKILLTDPDLLLLDEPTKGLDTPTKCALAGAVRACARRGATVVLVTHDLAFAARVADRATMLFDGEAACTEPAGEFFAGNLFYRPVPDAFFRTWRDGAEVGSPGSSAPASDGGTAR</sequence>
<keyword evidence="7" id="KW-1278">Translocase</keyword>
<dbReference type="PROSITE" id="PS50893">
    <property type="entry name" value="ABC_TRANSPORTER_2"/>
    <property type="match status" value="2"/>
</dbReference>
<feature type="domain" description="ABC transporter" evidence="9">
    <location>
        <begin position="267"/>
        <end position="486"/>
    </location>
</feature>
<evidence type="ECO:0000313" key="11">
    <source>
        <dbReference type="Proteomes" id="UP000254000"/>
    </source>
</evidence>
<comment type="subcellular location">
    <subcellularLocation>
        <location evidence="1">Cell membrane</location>
        <topology evidence="1">Peripheral membrane protein</topology>
    </subcellularLocation>
</comment>
<evidence type="ECO:0000256" key="6">
    <source>
        <dbReference type="ARBA" id="ARBA00022840"/>
    </source>
</evidence>
<keyword evidence="11" id="KW-1185">Reference proteome</keyword>
<dbReference type="GO" id="GO:0043190">
    <property type="term" value="C:ATP-binding cassette (ABC) transporter complex"/>
    <property type="evidence" value="ECO:0007669"/>
    <property type="project" value="TreeGrafter"/>
</dbReference>
<evidence type="ECO:0000256" key="5">
    <source>
        <dbReference type="ARBA" id="ARBA00022741"/>
    </source>
</evidence>
<dbReference type="PROSITE" id="PS00211">
    <property type="entry name" value="ABC_TRANSPORTER_1"/>
    <property type="match status" value="2"/>
</dbReference>
<evidence type="ECO:0000259" key="9">
    <source>
        <dbReference type="PROSITE" id="PS50893"/>
    </source>
</evidence>
<dbReference type="CDD" id="cd03225">
    <property type="entry name" value="ABC_cobalt_CbiO_domain1"/>
    <property type="match status" value="1"/>
</dbReference>
<dbReference type="AlphaFoldDB" id="A0A369M3Y5"/>
<dbReference type="GO" id="GO:0016887">
    <property type="term" value="F:ATP hydrolysis activity"/>
    <property type="evidence" value="ECO:0007669"/>
    <property type="project" value="InterPro"/>
</dbReference>
<evidence type="ECO:0000256" key="3">
    <source>
        <dbReference type="ARBA" id="ARBA00022448"/>
    </source>
</evidence>
<dbReference type="Pfam" id="PF00005">
    <property type="entry name" value="ABC_tran"/>
    <property type="match status" value="2"/>
</dbReference>
<dbReference type="SUPFAM" id="SSF52540">
    <property type="entry name" value="P-loop containing nucleoside triphosphate hydrolases"/>
    <property type="match status" value="2"/>
</dbReference>
<dbReference type="GeneID" id="78358991"/>
<dbReference type="InterPro" id="IPR017871">
    <property type="entry name" value="ABC_transporter-like_CS"/>
</dbReference>
<dbReference type="InterPro" id="IPR015856">
    <property type="entry name" value="ABC_transpr_CbiO/EcfA_su"/>
</dbReference>
<dbReference type="EMBL" id="PPTS01000002">
    <property type="protein sequence ID" value="RDB66461.1"/>
    <property type="molecule type" value="Genomic_DNA"/>
</dbReference>
<dbReference type="GO" id="GO:0005524">
    <property type="term" value="F:ATP binding"/>
    <property type="evidence" value="ECO:0007669"/>
    <property type="project" value="UniProtKB-KW"/>
</dbReference>
<dbReference type="PANTHER" id="PTHR43553">
    <property type="entry name" value="HEAVY METAL TRANSPORTER"/>
    <property type="match status" value="1"/>
</dbReference>
<evidence type="ECO:0000313" key="10">
    <source>
        <dbReference type="EMBL" id="RDB66461.1"/>
    </source>
</evidence>
<comment type="caution">
    <text evidence="10">The sequence shown here is derived from an EMBL/GenBank/DDBJ whole genome shotgun (WGS) entry which is preliminary data.</text>
</comment>
<name>A0A369M3Y5_9ACTN</name>
<dbReference type="SMART" id="SM00382">
    <property type="entry name" value="AAA"/>
    <property type="match status" value="2"/>
</dbReference>
<keyword evidence="3" id="KW-0813">Transport</keyword>
<accession>A0A369M3Y5</accession>
<feature type="domain" description="ABC transporter" evidence="9">
    <location>
        <begin position="4"/>
        <end position="242"/>
    </location>
</feature>
<gene>
    <name evidence="10" type="ORF">C1877_04600</name>
</gene>
<protein>
    <submittedName>
        <fullName evidence="10">ABC transporter</fullName>
    </submittedName>
</protein>
<dbReference type="InterPro" id="IPR003439">
    <property type="entry name" value="ABC_transporter-like_ATP-bd"/>
</dbReference>
<dbReference type="Gene3D" id="3.40.50.300">
    <property type="entry name" value="P-loop containing nucleotide triphosphate hydrolases"/>
    <property type="match status" value="2"/>
</dbReference>
<dbReference type="RefSeq" id="WP_114568497.1">
    <property type="nucleotide sequence ID" value="NZ_CABMMS010000002.1"/>
</dbReference>
<evidence type="ECO:0000256" key="4">
    <source>
        <dbReference type="ARBA" id="ARBA00022475"/>
    </source>
</evidence>
<dbReference type="InterPro" id="IPR003593">
    <property type="entry name" value="AAA+_ATPase"/>
</dbReference>
<comment type="similarity">
    <text evidence="2">Belongs to the ABC transporter superfamily.</text>
</comment>
<evidence type="ECO:0000256" key="7">
    <source>
        <dbReference type="ARBA" id="ARBA00022967"/>
    </source>
</evidence>
<proteinExistence type="inferred from homology"/>
<dbReference type="Proteomes" id="UP000254000">
    <property type="component" value="Unassembled WGS sequence"/>
</dbReference>
<dbReference type="InterPro" id="IPR050095">
    <property type="entry name" value="ECF_ABC_transporter_ATP-bd"/>
</dbReference>
<dbReference type="PANTHER" id="PTHR43553:SF27">
    <property type="entry name" value="ENERGY-COUPLING FACTOR TRANSPORTER ATP-BINDING PROTEIN ECFA2"/>
    <property type="match status" value="1"/>
</dbReference>
<reference evidence="10 11" key="1">
    <citation type="journal article" date="2018" name="Elife">
        <title>Discovery and characterization of a prevalent human gut bacterial enzyme sufficient for the inactivation of a family of plant toxins.</title>
        <authorList>
            <person name="Koppel N."/>
            <person name="Bisanz J.E."/>
            <person name="Pandelia M.E."/>
            <person name="Turnbaugh P.J."/>
            <person name="Balskus E.P."/>
        </authorList>
    </citation>
    <scope>NUCLEOTIDE SEQUENCE [LARGE SCALE GENOMIC DNA]</scope>
    <source>
        <strain evidence="10 11">3C</strain>
    </source>
</reference>
<organism evidence="10 11">
    <name type="scientific">Gordonibacter pamelaeae</name>
    <dbReference type="NCBI Taxonomy" id="471189"/>
    <lineage>
        <taxon>Bacteria</taxon>
        <taxon>Bacillati</taxon>
        <taxon>Actinomycetota</taxon>
        <taxon>Coriobacteriia</taxon>
        <taxon>Eggerthellales</taxon>
        <taxon>Eggerthellaceae</taxon>
        <taxon>Gordonibacter</taxon>
    </lineage>
</organism>
<keyword evidence="8" id="KW-0472">Membrane</keyword>
<evidence type="ECO:0000256" key="2">
    <source>
        <dbReference type="ARBA" id="ARBA00005417"/>
    </source>
</evidence>
<keyword evidence="6" id="KW-0067">ATP-binding</keyword>
<dbReference type="OrthoDB" id="501320at2"/>
<evidence type="ECO:0000256" key="8">
    <source>
        <dbReference type="ARBA" id="ARBA00023136"/>
    </source>
</evidence>